<dbReference type="PANTHER" id="PTHR43035">
    <property type="entry name" value="FATTY ACID REPRESSION MUTANT PROTEIN 2-RELATED"/>
    <property type="match status" value="1"/>
</dbReference>
<dbReference type="Pfam" id="PF00881">
    <property type="entry name" value="Nitroreductase"/>
    <property type="match status" value="1"/>
</dbReference>
<feature type="domain" description="Nitroreductase" evidence="1">
    <location>
        <begin position="10"/>
        <end position="178"/>
    </location>
</feature>
<dbReference type="PANTHER" id="PTHR43035:SF1">
    <property type="entry name" value="FATTY ACID REPRESSION MUTANT PROTEIN 2-RELATED"/>
    <property type="match status" value="1"/>
</dbReference>
<dbReference type="InterPro" id="IPR029479">
    <property type="entry name" value="Nitroreductase"/>
</dbReference>
<reference evidence="2 3" key="1">
    <citation type="submission" date="2020-05" db="EMBL/GenBank/DDBJ databases">
        <title>Distinct polysaccharide utilization as determinants for interspecies competition between intestinal Prevotella spp.</title>
        <authorList>
            <person name="Galvez E.J.C."/>
            <person name="Iljazovic A."/>
            <person name="Strowig T."/>
        </authorList>
    </citation>
    <scope>NUCLEOTIDE SEQUENCE [LARGE SCALE GENOMIC DNA]</scope>
    <source>
        <strain evidence="2 3">PMUR</strain>
    </source>
</reference>
<sequence length="202" mass="23533">MKRNFQEALENRRSYYRLWDKSPVSDNKIVEMLRTVIRHVPSAFNSQSTRMVLLLGDHHRRLWDIVKTELRKIVSPEAIKGTERKIDNGFRSGYGTVLFYEDRTTVARLQHENPLYSNRFPNWAQQTSGMHQLAVWTMLEDMGFGASLQHYNPIIDSAVRKEWNISGAWELIAQMPFGSPAEDMLNKTFIPENERVVTFGCL</sequence>
<evidence type="ECO:0000313" key="2">
    <source>
        <dbReference type="EMBL" id="NPD91964.1"/>
    </source>
</evidence>
<evidence type="ECO:0000259" key="1">
    <source>
        <dbReference type="Pfam" id="PF00881"/>
    </source>
</evidence>
<keyword evidence="3" id="KW-1185">Reference proteome</keyword>
<gene>
    <name evidence="2" type="ORF">HPS56_06290</name>
</gene>
<dbReference type="Proteomes" id="UP000714420">
    <property type="component" value="Unassembled WGS sequence"/>
</dbReference>
<comment type="caution">
    <text evidence="2">The sequence shown here is derived from an EMBL/GenBank/DDBJ whole genome shotgun (WGS) entry which is preliminary data.</text>
</comment>
<dbReference type="Gene3D" id="3.40.109.10">
    <property type="entry name" value="NADH Oxidase"/>
    <property type="match status" value="1"/>
</dbReference>
<dbReference type="InterPro" id="IPR000415">
    <property type="entry name" value="Nitroreductase-like"/>
</dbReference>
<dbReference type="EMBL" id="JABKKF010000004">
    <property type="protein sequence ID" value="NPD91964.1"/>
    <property type="molecule type" value="Genomic_DNA"/>
</dbReference>
<dbReference type="CDD" id="cd02140">
    <property type="entry name" value="Frm2-like"/>
    <property type="match status" value="1"/>
</dbReference>
<evidence type="ECO:0000313" key="3">
    <source>
        <dbReference type="Proteomes" id="UP000714420"/>
    </source>
</evidence>
<protein>
    <submittedName>
        <fullName evidence="2">Nitroreductase family protein</fullName>
    </submittedName>
</protein>
<proteinExistence type="predicted"/>
<organism evidence="2 3">
    <name type="scientific">Xylanibacter muris</name>
    <dbReference type="NCBI Taxonomy" id="2736290"/>
    <lineage>
        <taxon>Bacteria</taxon>
        <taxon>Pseudomonadati</taxon>
        <taxon>Bacteroidota</taxon>
        <taxon>Bacteroidia</taxon>
        <taxon>Bacteroidales</taxon>
        <taxon>Prevotellaceae</taxon>
        <taxon>Xylanibacter</taxon>
    </lineage>
</organism>
<name>A0ABX2AP40_9BACT</name>
<dbReference type="SUPFAM" id="SSF55469">
    <property type="entry name" value="FMN-dependent nitroreductase-like"/>
    <property type="match status" value="1"/>
</dbReference>
<dbReference type="InterPro" id="IPR033877">
    <property type="entry name" value="Frm2/Hbn1"/>
</dbReference>
<accession>A0ABX2AP40</accession>
<dbReference type="RefSeq" id="WP_172275302.1">
    <property type="nucleotide sequence ID" value="NZ_CASGMU010000003.1"/>
</dbReference>